<keyword evidence="3" id="KW-1185">Reference proteome</keyword>
<sequence>MEFVELIKTPKVDGVVLNRPFQEPVDGTLCVTGHHLILSSRTGNHEELWLLHRNIDCIEKRLEANRGTVIVKCKNFQVLRLDIPGQDETFNIAGSIEVLSSLEDVSLWYPFYFRPRQFDIMEDGWQAFQVDSELTRLISHADHSWRISSVNKDFSVCPTYPAAVAVPKSVSDELLLASAGFRDRGRFPVLSYYHNDNGAVIMRSGQPLVGTSGRRSKEDEQLLNASLRAGKKGYIIDTRSPSVAQMAKSRGGGWEPEANYSQWKRVHRAMERHTVLQEALCKLIEACSDSRASTDKWLSRLDSSGWLSHIKDVLTCACLTAQCVDKEGASVLVHGTEGTESTLQVTSLAQVILDPDCRTVRGFEALVEREWVQAGHPFNERCGKSAFSNVRSRYEAPVFLLFLDSVWQVCQQFPCSFEFNTQFLILLFEHAYASQFGTFLCNSEAEKTKLGVHQKTVSLWSWLNRPEVLQNYLNPMYEPNKAVIWPSVAPQSLELWSELYLRWSQDNSTQQETIKHILSIKEHNKELRTKVIRMRRQLLDLQKEAVDRGLLAADGNSMEVASEACTSPVS</sequence>
<dbReference type="RefSeq" id="XP_014664529.1">
    <property type="nucleotide sequence ID" value="XM_014809043.1"/>
</dbReference>
<gene>
    <name evidence="4 5" type="primary">LOC106806899</name>
</gene>
<dbReference type="PROSITE" id="PS51339">
    <property type="entry name" value="PPASE_MYOTUBULARIN"/>
    <property type="match status" value="1"/>
</dbReference>
<dbReference type="InterPro" id="IPR011993">
    <property type="entry name" value="PH-like_dom_sf"/>
</dbReference>
<organism evidence="3 5">
    <name type="scientific">Priapulus caudatus</name>
    <name type="common">Priapulid worm</name>
    <dbReference type="NCBI Taxonomy" id="37621"/>
    <lineage>
        <taxon>Eukaryota</taxon>
        <taxon>Metazoa</taxon>
        <taxon>Ecdysozoa</taxon>
        <taxon>Scalidophora</taxon>
        <taxon>Priapulida</taxon>
        <taxon>Priapulimorpha</taxon>
        <taxon>Priapulimorphida</taxon>
        <taxon>Priapulidae</taxon>
        <taxon>Priapulus</taxon>
    </lineage>
</organism>
<dbReference type="GeneID" id="106806899"/>
<dbReference type="SUPFAM" id="SSF52799">
    <property type="entry name" value="(Phosphotyrosine protein) phosphatases II"/>
    <property type="match status" value="1"/>
</dbReference>
<name>A0ABM1DX58_PRICU</name>
<evidence type="ECO:0000259" key="2">
    <source>
        <dbReference type="PROSITE" id="PS51339"/>
    </source>
</evidence>
<reference evidence="4 5" key="1">
    <citation type="submission" date="2025-05" db="UniProtKB">
        <authorList>
            <consortium name="RefSeq"/>
        </authorList>
    </citation>
    <scope>IDENTIFICATION</scope>
</reference>
<dbReference type="Proteomes" id="UP000695022">
    <property type="component" value="Unplaced"/>
</dbReference>
<dbReference type="SUPFAM" id="SSF50729">
    <property type="entry name" value="PH domain-like"/>
    <property type="match status" value="1"/>
</dbReference>
<evidence type="ECO:0000313" key="5">
    <source>
        <dbReference type="RefSeq" id="XP_014664529.1"/>
    </source>
</evidence>
<feature type="domain" description="Myotubularin phosphatase" evidence="2">
    <location>
        <begin position="124"/>
        <end position="500"/>
    </location>
</feature>
<dbReference type="Gene3D" id="2.30.29.30">
    <property type="entry name" value="Pleckstrin-homology domain (PH domain)/Phosphotyrosine-binding domain (PTB)"/>
    <property type="match status" value="1"/>
</dbReference>
<dbReference type="InterPro" id="IPR048994">
    <property type="entry name" value="PH-GRAM_MTMR6-9"/>
</dbReference>
<dbReference type="InterPro" id="IPR029021">
    <property type="entry name" value="Prot-tyrosine_phosphatase-like"/>
</dbReference>
<protein>
    <submittedName>
        <fullName evidence="4 5">Myotubularin-related protein 9-like</fullName>
    </submittedName>
</protein>
<dbReference type="PANTHER" id="PTHR10807:SF73">
    <property type="entry name" value="LD06050P"/>
    <property type="match status" value="1"/>
</dbReference>
<dbReference type="Pfam" id="PF21098">
    <property type="entry name" value="PH-GRAM_MTMR6-like"/>
    <property type="match status" value="1"/>
</dbReference>
<dbReference type="PANTHER" id="PTHR10807">
    <property type="entry name" value="MYOTUBULARIN-RELATED"/>
    <property type="match status" value="1"/>
</dbReference>
<accession>A0ABM1DX58</accession>
<proteinExistence type="inferred from homology"/>
<evidence type="ECO:0000313" key="4">
    <source>
        <dbReference type="RefSeq" id="XP_014664528.1"/>
    </source>
</evidence>
<comment type="similarity">
    <text evidence="1">Belongs to the protein-tyrosine phosphatase family. Non-receptor class myotubularin subfamily.</text>
</comment>
<dbReference type="CDD" id="cd13211">
    <property type="entry name" value="PH-GRAM_MTMR9"/>
    <property type="match status" value="1"/>
</dbReference>
<dbReference type="Pfam" id="PF06602">
    <property type="entry name" value="Myotub-related"/>
    <property type="match status" value="1"/>
</dbReference>
<evidence type="ECO:0000256" key="1">
    <source>
        <dbReference type="ARBA" id="ARBA00007471"/>
    </source>
</evidence>
<dbReference type="RefSeq" id="XP_014664528.1">
    <property type="nucleotide sequence ID" value="XM_014809042.1"/>
</dbReference>
<dbReference type="InterPro" id="IPR010569">
    <property type="entry name" value="Myotubularin-like_Pase_dom"/>
</dbReference>
<evidence type="ECO:0000313" key="3">
    <source>
        <dbReference type="Proteomes" id="UP000695022"/>
    </source>
</evidence>
<dbReference type="InterPro" id="IPR030564">
    <property type="entry name" value="Myotubularin"/>
</dbReference>
<dbReference type="CDD" id="cd14536">
    <property type="entry name" value="PTP-MTMR9"/>
    <property type="match status" value="1"/>
</dbReference>